<feature type="signal peptide" evidence="1">
    <location>
        <begin position="1"/>
        <end position="17"/>
    </location>
</feature>
<keyword evidence="1" id="KW-0732">Signal</keyword>
<dbReference type="AlphaFoldDB" id="A0A2U8QXD1"/>
<dbReference type="Proteomes" id="UP000245429">
    <property type="component" value="Chromosome"/>
</dbReference>
<feature type="chain" id="PRO_5016038209" evidence="1">
    <location>
        <begin position="18"/>
        <end position="492"/>
    </location>
</feature>
<dbReference type="OrthoDB" id="9814627at2"/>
<dbReference type="KEGG" id="fse:DI487_14145"/>
<evidence type="ECO:0000313" key="3">
    <source>
        <dbReference type="Proteomes" id="UP000245429"/>
    </source>
</evidence>
<dbReference type="RefSeq" id="WP_109570220.1">
    <property type="nucleotide sequence ID" value="NZ_CP029463.1"/>
</dbReference>
<keyword evidence="3" id="KW-1185">Reference proteome</keyword>
<reference evidence="2 3" key="1">
    <citation type="submission" date="2018-05" db="EMBL/GenBank/DDBJ databases">
        <title>Flavobacterium sp. MEBiC07310.</title>
        <authorList>
            <person name="Baek K."/>
        </authorList>
    </citation>
    <scope>NUCLEOTIDE SEQUENCE [LARGE SCALE GENOMIC DNA]</scope>
    <source>
        <strain evidence="2 3">MEBiC07310</strain>
    </source>
</reference>
<evidence type="ECO:0000256" key="1">
    <source>
        <dbReference type="SAM" id="SignalP"/>
    </source>
</evidence>
<gene>
    <name evidence="2" type="ORF">DI487_14145</name>
</gene>
<dbReference type="EMBL" id="CP029463">
    <property type="protein sequence ID" value="AWM14882.1"/>
    <property type="molecule type" value="Genomic_DNA"/>
</dbReference>
<protein>
    <submittedName>
        <fullName evidence="2">Uncharacterized protein</fullName>
    </submittedName>
</protein>
<sequence>MKIKYLLLLLNSFYCFSQVVPTKLEATKKDLSFPTNPTMYDFTKYGNVPLNEYRGIANINIPLYNLSLDGVEIPLTLSYYSGGIKVAEEAGIVGLGWSLNLPTIIQNIKDEDDLKSSTKFQTLPGSTGGTVLPSVGGLNPDYWSPSYFSATSIIAPSCDPGASVGYNNLPQYFVSSGYFLIDKDGNYPCGSEFSEMTYNYVDTEPDVFSVNINGDNLIIIRDDIGLNTPGAIDNVTLPLKVINGHSGYKVDRTAEGIKITDYKGNQYFFGAVDSITSTVSSNGFLQGSDPANTIVSKIHRLSKIITHKNKEILFSYFNDTVKDLEKKSYVYYKNISTSTTSFQSGGSYNSAPEDVEGINQQTFNTNQASLNSFTTEKQTQTYSFLSSITTSEETVSLSYSNRIDYEGMRKLDNISVYNNKGDVVKAIDFGYTYFGNVSDYLNKRLKLNSVTFNSDTSYQFEYNSTELPAKDSFSIDYWGIITENQIPVFYPI</sequence>
<proteinExistence type="predicted"/>
<evidence type="ECO:0000313" key="2">
    <source>
        <dbReference type="EMBL" id="AWM14882.1"/>
    </source>
</evidence>
<name>A0A2U8QXD1_9FLAO</name>
<accession>A0A2U8QXD1</accession>
<organism evidence="2 3">
    <name type="scientific">Flavobacterium sediminis</name>
    <dbReference type="NCBI Taxonomy" id="2201181"/>
    <lineage>
        <taxon>Bacteria</taxon>
        <taxon>Pseudomonadati</taxon>
        <taxon>Bacteroidota</taxon>
        <taxon>Flavobacteriia</taxon>
        <taxon>Flavobacteriales</taxon>
        <taxon>Flavobacteriaceae</taxon>
        <taxon>Flavobacterium</taxon>
    </lineage>
</organism>